<dbReference type="SMART" id="SM00448">
    <property type="entry name" value="REC"/>
    <property type="match status" value="1"/>
</dbReference>
<dbReference type="InterPro" id="IPR009057">
    <property type="entry name" value="Homeodomain-like_sf"/>
</dbReference>
<proteinExistence type="predicted"/>
<keyword evidence="2" id="KW-0963">Cytoplasm</keyword>
<evidence type="ECO:0000256" key="5">
    <source>
        <dbReference type="ARBA" id="ARBA00023015"/>
    </source>
</evidence>
<dbReference type="InterPro" id="IPR020449">
    <property type="entry name" value="Tscrpt_reg_AraC-type_HTH"/>
</dbReference>
<keyword evidence="5" id="KW-0805">Transcription regulation</keyword>
<dbReference type="RefSeq" id="WP_270878484.1">
    <property type="nucleotide sequence ID" value="NZ_JAQFVF010000020.1"/>
</dbReference>
<evidence type="ECO:0000313" key="11">
    <source>
        <dbReference type="EMBL" id="MFC5448211.1"/>
    </source>
</evidence>
<dbReference type="SUPFAM" id="SSF46689">
    <property type="entry name" value="Homeodomain-like"/>
    <property type="match status" value="2"/>
</dbReference>
<reference evidence="12" key="1">
    <citation type="journal article" date="2019" name="Int. J. Syst. Evol. Microbiol.">
        <title>The Global Catalogue of Microorganisms (GCM) 10K type strain sequencing project: providing services to taxonomists for standard genome sequencing and annotation.</title>
        <authorList>
            <consortium name="The Broad Institute Genomics Platform"/>
            <consortium name="The Broad Institute Genome Sequencing Center for Infectious Disease"/>
            <person name="Wu L."/>
            <person name="Ma J."/>
        </authorList>
    </citation>
    <scope>NUCLEOTIDE SEQUENCE [LARGE SCALE GENOMIC DNA]</scope>
    <source>
        <strain evidence="12">KACC 11904</strain>
    </source>
</reference>
<dbReference type="InterPro" id="IPR018060">
    <property type="entry name" value="HTH_AraC"/>
</dbReference>
<feature type="domain" description="Response regulatory" evidence="10">
    <location>
        <begin position="3"/>
        <end position="120"/>
    </location>
</feature>
<evidence type="ECO:0000256" key="4">
    <source>
        <dbReference type="ARBA" id="ARBA00023012"/>
    </source>
</evidence>
<keyword evidence="6" id="KW-0238">DNA-binding</keyword>
<comment type="subcellular location">
    <subcellularLocation>
        <location evidence="1">Cytoplasm</location>
    </subcellularLocation>
</comment>
<name>A0ABW0K5S2_9BACL</name>
<comment type="caution">
    <text evidence="11">The sequence shown here is derived from an EMBL/GenBank/DDBJ whole genome shotgun (WGS) entry which is preliminary data.</text>
</comment>
<dbReference type="PANTHER" id="PTHR42713:SF3">
    <property type="entry name" value="TRANSCRIPTIONAL REGULATORY PROTEIN HPTR"/>
    <property type="match status" value="1"/>
</dbReference>
<dbReference type="PROSITE" id="PS50110">
    <property type="entry name" value="RESPONSE_REGULATORY"/>
    <property type="match status" value="1"/>
</dbReference>
<evidence type="ECO:0000256" key="3">
    <source>
        <dbReference type="ARBA" id="ARBA00022553"/>
    </source>
</evidence>
<evidence type="ECO:0000256" key="1">
    <source>
        <dbReference type="ARBA" id="ARBA00004496"/>
    </source>
</evidence>
<dbReference type="EMBL" id="JBHSMJ010000009">
    <property type="protein sequence ID" value="MFC5448211.1"/>
    <property type="molecule type" value="Genomic_DNA"/>
</dbReference>
<evidence type="ECO:0000259" key="9">
    <source>
        <dbReference type="PROSITE" id="PS01124"/>
    </source>
</evidence>
<dbReference type="CDD" id="cd17536">
    <property type="entry name" value="REC_YesN-like"/>
    <property type="match status" value="1"/>
</dbReference>
<evidence type="ECO:0000256" key="7">
    <source>
        <dbReference type="ARBA" id="ARBA00023163"/>
    </source>
</evidence>
<evidence type="ECO:0000313" key="12">
    <source>
        <dbReference type="Proteomes" id="UP001596044"/>
    </source>
</evidence>
<evidence type="ECO:0000256" key="8">
    <source>
        <dbReference type="PROSITE-ProRule" id="PRU00169"/>
    </source>
</evidence>
<dbReference type="SMART" id="SM00342">
    <property type="entry name" value="HTH_ARAC"/>
    <property type="match status" value="1"/>
</dbReference>
<dbReference type="InterPro" id="IPR011006">
    <property type="entry name" value="CheY-like_superfamily"/>
</dbReference>
<keyword evidence="4" id="KW-0902">Two-component regulatory system</keyword>
<keyword evidence="7" id="KW-0804">Transcription</keyword>
<gene>
    <name evidence="11" type="ORF">ACFPOG_08060</name>
</gene>
<evidence type="ECO:0000259" key="10">
    <source>
        <dbReference type="PROSITE" id="PS50110"/>
    </source>
</evidence>
<dbReference type="PRINTS" id="PR00032">
    <property type="entry name" value="HTHARAC"/>
</dbReference>
<dbReference type="Proteomes" id="UP001596044">
    <property type="component" value="Unassembled WGS sequence"/>
</dbReference>
<feature type="modified residue" description="4-aspartylphosphate" evidence="8">
    <location>
        <position position="55"/>
    </location>
</feature>
<accession>A0ABW0K5S2</accession>
<keyword evidence="12" id="KW-1185">Reference proteome</keyword>
<dbReference type="Pfam" id="PF00072">
    <property type="entry name" value="Response_reg"/>
    <property type="match status" value="1"/>
</dbReference>
<dbReference type="Gene3D" id="1.10.10.60">
    <property type="entry name" value="Homeodomain-like"/>
    <property type="match status" value="2"/>
</dbReference>
<dbReference type="PROSITE" id="PS01124">
    <property type="entry name" value="HTH_ARAC_FAMILY_2"/>
    <property type="match status" value="1"/>
</dbReference>
<evidence type="ECO:0000256" key="2">
    <source>
        <dbReference type="ARBA" id="ARBA00022490"/>
    </source>
</evidence>
<dbReference type="Pfam" id="PF12833">
    <property type="entry name" value="HTH_18"/>
    <property type="match status" value="1"/>
</dbReference>
<dbReference type="SUPFAM" id="SSF52172">
    <property type="entry name" value="CheY-like"/>
    <property type="match status" value="1"/>
</dbReference>
<dbReference type="InterPro" id="IPR001789">
    <property type="entry name" value="Sig_transdc_resp-reg_receiver"/>
</dbReference>
<sequence length="535" mass="61359">MFKVLIIDDEDPARRAIRALGAWDQWGFTTIIEAWNGQMGLDLLAEHRPELVFVDMRMPLLSGVEFLEKARELVPEAKYIVISGYNDFQYTHSAIQAGALDYLLKPIKKQELNTALQKVADKLAHEREHFNRMREEMIFQNISSPLLKEKIFTSIIEQNGRFHQMKELASLIEPAAGGNFYYAIVMMVLNMSDICGTKFAGDLPACYFALSNAINELLEPLGKAFSFKSGRDDQEMVIVLTANQPLAVQTARNELQLVIRRLRETFGVEAMAAMGSEPITLSGLDAAYQSAKTLMLQADLLRHEDVQVKASPSDTHAERPSVWKHKDLLIHALETGSAIYAENVIYEMFSALKSSGSFTIDDLLKTESELRLIGEQIVSHPGRFFDFGEHGDKFDRLFAYPVMSFDVFVKLTTTWLMELFQAEWAHRKPKDKVNIEQIKSYIDTNYYEDLSIAFFTEKYYLSKEHLTRLFKQKYGYGLYEYILKVRMERAKELLADSQLKIQLVCEKVGYNDSNYFSKAFKKYVGVSPQDYRSRV</sequence>
<organism evidence="11 12">
    <name type="scientific">Paenibacillus aestuarii</name>
    <dbReference type="NCBI Taxonomy" id="516965"/>
    <lineage>
        <taxon>Bacteria</taxon>
        <taxon>Bacillati</taxon>
        <taxon>Bacillota</taxon>
        <taxon>Bacilli</taxon>
        <taxon>Bacillales</taxon>
        <taxon>Paenibacillaceae</taxon>
        <taxon>Paenibacillus</taxon>
    </lineage>
</organism>
<dbReference type="PANTHER" id="PTHR42713">
    <property type="entry name" value="HISTIDINE KINASE-RELATED"/>
    <property type="match status" value="1"/>
</dbReference>
<feature type="domain" description="HTH araC/xylS-type" evidence="9">
    <location>
        <begin position="436"/>
        <end position="534"/>
    </location>
</feature>
<evidence type="ECO:0000256" key="6">
    <source>
        <dbReference type="ARBA" id="ARBA00023125"/>
    </source>
</evidence>
<protein>
    <submittedName>
        <fullName evidence="11">Response regulator</fullName>
    </submittedName>
</protein>
<dbReference type="InterPro" id="IPR051552">
    <property type="entry name" value="HptR"/>
</dbReference>
<keyword evidence="3 8" id="KW-0597">Phosphoprotein</keyword>
<dbReference type="Gene3D" id="3.40.50.2300">
    <property type="match status" value="1"/>
</dbReference>